<feature type="chain" id="PRO_5002083422" description="Nematode fatty acid retinoid binding protein" evidence="1">
    <location>
        <begin position="22"/>
        <end position="65"/>
    </location>
</feature>
<evidence type="ECO:0000256" key="1">
    <source>
        <dbReference type="SAM" id="SignalP"/>
    </source>
</evidence>
<keyword evidence="3" id="KW-1185">Reference proteome</keyword>
<evidence type="ECO:0000313" key="3">
    <source>
        <dbReference type="Proteomes" id="UP000053660"/>
    </source>
</evidence>
<gene>
    <name evidence="2" type="ORF">OESDEN_02755</name>
</gene>
<reference evidence="2 3" key="1">
    <citation type="submission" date="2014-03" db="EMBL/GenBank/DDBJ databases">
        <title>Draft genome of the hookworm Oesophagostomum dentatum.</title>
        <authorList>
            <person name="Mitreva M."/>
        </authorList>
    </citation>
    <scope>NUCLEOTIDE SEQUENCE [LARGE SCALE GENOMIC DNA]</scope>
    <source>
        <strain evidence="2 3">OD-Hann</strain>
    </source>
</reference>
<dbReference type="AlphaFoldDB" id="A0A0B1TPF1"/>
<organism evidence="2 3">
    <name type="scientific">Oesophagostomum dentatum</name>
    <name type="common">Nodular worm</name>
    <dbReference type="NCBI Taxonomy" id="61180"/>
    <lineage>
        <taxon>Eukaryota</taxon>
        <taxon>Metazoa</taxon>
        <taxon>Ecdysozoa</taxon>
        <taxon>Nematoda</taxon>
        <taxon>Chromadorea</taxon>
        <taxon>Rhabditida</taxon>
        <taxon>Rhabditina</taxon>
        <taxon>Rhabditomorpha</taxon>
        <taxon>Strongyloidea</taxon>
        <taxon>Strongylidae</taxon>
        <taxon>Oesophagostomum</taxon>
    </lineage>
</organism>
<dbReference type="EMBL" id="KN549483">
    <property type="protein sequence ID" value="KHJ97270.1"/>
    <property type="molecule type" value="Genomic_DNA"/>
</dbReference>
<accession>A0A0B1TPF1</accession>
<keyword evidence="1" id="KW-0732">Signal</keyword>
<sequence length="65" mass="7575">MSRYKIVVAVLVMLAIAKTSAEVLSYYEVYKKIDYISKLYYNMLSFLKLFLSRSLSLFCHSLLPV</sequence>
<dbReference type="Proteomes" id="UP000053660">
    <property type="component" value="Unassembled WGS sequence"/>
</dbReference>
<proteinExistence type="predicted"/>
<evidence type="ECO:0000313" key="2">
    <source>
        <dbReference type="EMBL" id="KHJ97270.1"/>
    </source>
</evidence>
<protein>
    <recommendedName>
        <fullName evidence="4">Nematode fatty acid retinoid binding protein</fullName>
    </recommendedName>
</protein>
<feature type="signal peptide" evidence="1">
    <location>
        <begin position="1"/>
        <end position="21"/>
    </location>
</feature>
<name>A0A0B1TPF1_OESDE</name>
<evidence type="ECO:0008006" key="4">
    <source>
        <dbReference type="Google" id="ProtNLM"/>
    </source>
</evidence>